<name>A0ABS3XEW2_9ACTN</name>
<dbReference type="PANTHER" id="PTHR48081:SF33">
    <property type="entry name" value="KYNURENINE FORMAMIDASE"/>
    <property type="match status" value="1"/>
</dbReference>
<keyword evidence="4" id="KW-1185">Reference proteome</keyword>
<dbReference type="InterPro" id="IPR029058">
    <property type="entry name" value="AB_hydrolase_fold"/>
</dbReference>
<dbReference type="Proteomes" id="UP001519064">
    <property type="component" value="Unassembled WGS sequence"/>
</dbReference>
<dbReference type="RefSeq" id="WP_209241028.1">
    <property type="nucleotide sequence ID" value="NZ_JADKMA010000101.1"/>
</dbReference>
<sequence>MSRCERRRPDLDREYSPSTLVPSLRACLREYAALSAAARAEHRTLVDLRYGTSPAARLDLFPVAGRGSAVEVFVHGGYWQELTKEDSAFAAPDFLTAGTAFAALDYGLAPAHRLDEIVTMVCQAIAWLHRNAAAFGIDPRRIHLSGSSAGAHLVATALTRDTARLIASAALLSGVYDLEPLRHTYVNDALGLDADAALRNSPVHHLPERLPPVVIARGGGETGEFIRQHDTMTALLRQRTTVTEIVSPARHHFDLPYDLGNPRTALGRAVLAHTQAAATRAAVSGDE</sequence>
<comment type="caution">
    <text evidence="3">The sequence shown here is derived from an EMBL/GenBank/DDBJ whole genome shotgun (WGS) entry which is preliminary data.</text>
</comment>
<feature type="domain" description="BD-FAE-like" evidence="2">
    <location>
        <begin position="69"/>
        <end position="159"/>
    </location>
</feature>
<evidence type="ECO:0000313" key="4">
    <source>
        <dbReference type="Proteomes" id="UP001519064"/>
    </source>
</evidence>
<organism evidence="3 4">
    <name type="scientific">Streptomyces oryzae</name>
    <dbReference type="NCBI Taxonomy" id="1434886"/>
    <lineage>
        <taxon>Bacteria</taxon>
        <taxon>Bacillati</taxon>
        <taxon>Actinomycetota</taxon>
        <taxon>Actinomycetes</taxon>
        <taxon>Kitasatosporales</taxon>
        <taxon>Streptomycetaceae</taxon>
        <taxon>Streptomyces</taxon>
    </lineage>
</organism>
<evidence type="ECO:0000313" key="3">
    <source>
        <dbReference type="EMBL" id="MBO8193919.1"/>
    </source>
</evidence>
<dbReference type="EMBL" id="JADKMA010000101">
    <property type="protein sequence ID" value="MBO8193919.1"/>
    <property type="molecule type" value="Genomic_DNA"/>
</dbReference>
<dbReference type="Gene3D" id="3.40.50.1820">
    <property type="entry name" value="alpha/beta hydrolase"/>
    <property type="match status" value="1"/>
</dbReference>
<dbReference type="InterPro" id="IPR049492">
    <property type="entry name" value="BD-FAE-like_dom"/>
</dbReference>
<dbReference type="GO" id="GO:0016787">
    <property type="term" value="F:hydrolase activity"/>
    <property type="evidence" value="ECO:0007669"/>
    <property type="project" value="UniProtKB-KW"/>
</dbReference>
<keyword evidence="1 3" id="KW-0378">Hydrolase</keyword>
<evidence type="ECO:0000256" key="1">
    <source>
        <dbReference type="ARBA" id="ARBA00022801"/>
    </source>
</evidence>
<dbReference type="Pfam" id="PF20434">
    <property type="entry name" value="BD-FAE"/>
    <property type="match status" value="1"/>
</dbReference>
<proteinExistence type="predicted"/>
<dbReference type="InterPro" id="IPR050300">
    <property type="entry name" value="GDXG_lipolytic_enzyme"/>
</dbReference>
<gene>
    <name evidence="3" type="ORF">ITI46_19945</name>
</gene>
<evidence type="ECO:0000259" key="2">
    <source>
        <dbReference type="Pfam" id="PF20434"/>
    </source>
</evidence>
<dbReference type="PANTHER" id="PTHR48081">
    <property type="entry name" value="AB HYDROLASE SUPERFAMILY PROTEIN C4A8.06C"/>
    <property type="match status" value="1"/>
</dbReference>
<protein>
    <submittedName>
        <fullName evidence="3">Alpha/beta hydrolase</fullName>
    </submittedName>
</protein>
<accession>A0ABS3XEW2</accession>
<reference evidence="3 4" key="1">
    <citation type="submission" date="2020-11" db="EMBL/GenBank/DDBJ databases">
        <title>Streptomyces spirodelae sp. nov., isolated from duckweed.</title>
        <authorList>
            <person name="Saimee Y."/>
            <person name="Duangmal K."/>
        </authorList>
    </citation>
    <scope>NUCLEOTIDE SEQUENCE [LARGE SCALE GENOMIC DNA]</scope>
    <source>
        <strain evidence="3 4">S16-07</strain>
    </source>
</reference>
<dbReference type="SUPFAM" id="SSF53474">
    <property type="entry name" value="alpha/beta-Hydrolases"/>
    <property type="match status" value="1"/>
</dbReference>